<organism evidence="2">
    <name type="scientific">Octopus bimaculoides</name>
    <name type="common">California two-spotted octopus</name>
    <dbReference type="NCBI Taxonomy" id="37653"/>
    <lineage>
        <taxon>Eukaryota</taxon>
        <taxon>Metazoa</taxon>
        <taxon>Spiralia</taxon>
        <taxon>Lophotrochozoa</taxon>
        <taxon>Mollusca</taxon>
        <taxon>Cephalopoda</taxon>
        <taxon>Coleoidea</taxon>
        <taxon>Octopodiformes</taxon>
        <taxon>Octopoda</taxon>
        <taxon>Incirrata</taxon>
        <taxon>Octopodidae</taxon>
        <taxon>Octopus</taxon>
    </lineage>
</organism>
<reference evidence="2" key="1">
    <citation type="submission" date="2015-07" db="EMBL/GenBank/DDBJ databases">
        <title>MeaNS - Measles Nucleotide Surveillance Program.</title>
        <authorList>
            <person name="Tran T."/>
            <person name="Druce J."/>
        </authorList>
    </citation>
    <scope>NUCLEOTIDE SEQUENCE</scope>
    <source>
        <strain evidence="2">UCB-OBI-ISO-001</strain>
        <tissue evidence="2">Gonad</tissue>
    </source>
</reference>
<keyword evidence="1" id="KW-0472">Membrane</keyword>
<sequence length="78" mass="9401">MNFSVNKIKEQKLGKVLTILTKTIFFPLTFDLKMSFHTFDIFFTSFFIDKIAKNFFVFSWMTINIFTKTFLSLHHSYR</sequence>
<protein>
    <submittedName>
        <fullName evidence="2">Uncharacterized protein</fullName>
    </submittedName>
</protein>
<gene>
    <name evidence="2" type="ORF">OCBIM_22031288mg</name>
</gene>
<evidence type="ECO:0000256" key="1">
    <source>
        <dbReference type="SAM" id="Phobius"/>
    </source>
</evidence>
<keyword evidence="1" id="KW-0812">Transmembrane</keyword>
<feature type="transmembrane region" description="Helical" evidence="1">
    <location>
        <begin position="12"/>
        <end position="30"/>
    </location>
</feature>
<dbReference type="EMBL" id="KQ421217">
    <property type="protein sequence ID" value="KOF78074.1"/>
    <property type="molecule type" value="Genomic_DNA"/>
</dbReference>
<keyword evidence="1" id="KW-1133">Transmembrane helix</keyword>
<feature type="transmembrane region" description="Helical" evidence="1">
    <location>
        <begin position="55"/>
        <end position="73"/>
    </location>
</feature>
<evidence type="ECO:0000313" key="2">
    <source>
        <dbReference type="EMBL" id="KOF78074.1"/>
    </source>
</evidence>
<dbReference type="AlphaFoldDB" id="A0A0L8GMJ9"/>
<name>A0A0L8GMJ9_OCTBM</name>
<accession>A0A0L8GMJ9</accession>
<proteinExistence type="predicted"/>